<evidence type="ECO:0000256" key="2">
    <source>
        <dbReference type="ARBA" id="ARBA00004173"/>
    </source>
</evidence>
<evidence type="ECO:0000256" key="7">
    <source>
        <dbReference type="ARBA" id="ARBA00023295"/>
    </source>
</evidence>
<evidence type="ECO:0000256" key="3">
    <source>
        <dbReference type="ARBA" id="ARBA00022723"/>
    </source>
</evidence>
<comment type="caution">
    <text evidence="9">The sequence shown here is derived from an EMBL/GenBank/DDBJ whole genome shotgun (WGS) entry which is preliminary data.</text>
</comment>
<reference evidence="9" key="1">
    <citation type="submission" date="2023-03" db="EMBL/GenBank/DDBJ databases">
        <title>Massive genome expansion in bonnet fungi (Mycena s.s.) driven by repeated elements and novel gene families across ecological guilds.</title>
        <authorList>
            <consortium name="Lawrence Berkeley National Laboratory"/>
            <person name="Harder C.B."/>
            <person name="Miyauchi S."/>
            <person name="Viragh M."/>
            <person name="Kuo A."/>
            <person name="Thoen E."/>
            <person name="Andreopoulos B."/>
            <person name="Lu D."/>
            <person name="Skrede I."/>
            <person name="Drula E."/>
            <person name="Henrissat B."/>
            <person name="Morin E."/>
            <person name="Kohler A."/>
            <person name="Barry K."/>
            <person name="LaButti K."/>
            <person name="Morin E."/>
            <person name="Salamov A."/>
            <person name="Lipzen A."/>
            <person name="Mereny Z."/>
            <person name="Hegedus B."/>
            <person name="Baldrian P."/>
            <person name="Stursova M."/>
            <person name="Weitz H."/>
            <person name="Taylor A."/>
            <person name="Grigoriev I.V."/>
            <person name="Nagy L.G."/>
            <person name="Martin F."/>
            <person name="Kauserud H."/>
        </authorList>
    </citation>
    <scope>NUCLEOTIDE SEQUENCE</scope>
    <source>
        <strain evidence="9">CBHHK188m</strain>
    </source>
</reference>
<dbReference type="Pfam" id="PF01661">
    <property type="entry name" value="Macro"/>
    <property type="match status" value="1"/>
</dbReference>
<dbReference type="Gene3D" id="3.40.220.10">
    <property type="entry name" value="Leucine Aminopeptidase, subunit E, domain 1"/>
    <property type="match status" value="1"/>
</dbReference>
<dbReference type="EMBL" id="JARJLG010000027">
    <property type="protein sequence ID" value="KAJ7768597.1"/>
    <property type="molecule type" value="Genomic_DNA"/>
</dbReference>
<dbReference type="PANTHER" id="PTHR11106:SF121">
    <property type="entry name" value="ADP-RIBOSE 1''-PHOSPHATE PHOSPHATASE"/>
    <property type="match status" value="1"/>
</dbReference>
<gene>
    <name evidence="9" type="ORF">DFH07DRAFT_807360</name>
</gene>
<evidence type="ECO:0000313" key="9">
    <source>
        <dbReference type="EMBL" id="KAJ7768597.1"/>
    </source>
</evidence>
<dbReference type="Proteomes" id="UP001215280">
    <property type="component" value="Unassembled WGS sequence"/>
</dbReference>
<dbReference type="SUPFAM" id="SSF52467">
    <property type="entry name" value="DHS-like NAD/FAD-binding domain"/>
    <property type="match status" value="1"/>
</dbReference>
<accession>A0AAD7JR06</accession>
<keyword evidence="5" id="KW-0862">Zinc</keyword>
<evidence type="ECO:0000256" key="6">
    <source>
        <dbReference type="ARBA" id="ARBA00023128"/>
    </source>
</evidence>
<dbReference type="PANTHER" id="PTHR11106">
    <property type="entry name" value="GANGLIOSIDE INDUCED DIFFERENTIATION ASSOCIATED PROTEIN 2-RELATED"/>
    <property type="match status" value="1"/>
</dbReference>
<dbReference type="GO" id="GO:0046872">
    <property type="term" value="F:metal ion binding"/>
    <property type="evidence" value="ECO:0007669"/>
    <property type="project" value="UniProtKB-KW"/>
</dbReference>
<organism evidence="9 10">
    <name type="scientific">Mycena maculata</name>
    <dbReference type="NCBI Taxonomy" id="230809"/>
    <lineage>
        <taxon>Eukaryota</taxon>
        <taxon>Fungi</taxon>
        <taxon>Dikarya</taxon>
        <taxon>Basidiomycota</taxon>
        <taxon>Agaricomycotina</taxon>
        <taxon>Agaricomycetes</taxon>
        <taxon>Agaricomycetidae</taxon>
        <taxon>Agaricales</taxon>
        <taxon>Marasmiineae</taxon>
        <taxon>Mycenaceae</taxon>
        <taxon>Mycena</taxon>
    </lineage>
</organism>
<keyword evidence="10" id="KW-1185">Reference proteome</keyword>
<keyword evidence="3" id="KW-0479">Metal-binding</keyword>
<dbReference type="InterPro" id="IPR002589">
    <property type="entry name" value="Macro_dom"/>
</dbReference>
<dbReference type="PROSITE" id="PS51154">
    <property type="entry name" value="MACRO"/>
    <property type="match status" value="1"/>
</dbReference>
<protein>
    <recommendedName>
        <fullName evidence="8">Macro domain-containing protein</fullName>
    </recommendedName>
</protein>
<keyword evidence="6" id="KW-0496">Mitochondrion</keyword>
<evidence type="ECO:0000259" key="8">
    <source>
        <dbReference type="PROSITE" id="PS51154"/>
    </source>
</evidence>
<evidence type="ECO:0000256" key="5">
    <source>
        <dbReference type="ARBA" id="ARBA00022833"/>
    </source>
</evidence>
<name>A0AAD7JR06_9AGAR</name>
<dbReference type="SUPFAM" id="SSF52949">
    <property type="entry name" value="Macro domain-like"/>
    <property type="match status" value="1"/>
</dbReference>
<comment type="cofactor">
    <cofactor evidence="1">
        <name>Zn(2+)</name>
        <dbReference type="ChEBI" id="CHEBI:29105"/>
    </cofactor>
</comment>
<dbReference type="InterPro" id="IPR029035">
    <property type="entry name" value="DHS-like_NAD/FAD-binding_dom"/>
</dbReference>
<keyword evidence="4" id="KW-0378">Hydrolase</keyword>
<feature type="domain" description="Macro" evidence="8">
    <location>
        <begin position="56"/>
        <end position="231"/>
    </location>
</feature>
<dbReference type="GO" id="GO:0016798">
    <property type="term" value="F:hydrolase activity, acting on glycosyl bonds"/>
    <property type="evidence" value="ECO:0007669"/>
    <property type="project" value="UniProtKB-KW"/>
</dbReference>
<keyword evidence="7" id="KW-0326">Glycosidase</keyword>
<comment type="subcellular location">
    <subcellularLocation>
        <location evidence="2">Mitochondrion</location>
    </subcellularLocation>
</comment>
<sequence>MRSWEDALAHLDEDTAIRALLTVRDASEGPLPDHVLKAVDIILVDSIPPLTSLFPSPSATTLPPSFSRISFFRGDITRTSSPRLGITNACNSALLGCFRPNHLLRADCYTIMEAQGIPEPGGRAKITKAWSFPCGYVLHTELPSKEDEDALFNCYTSCLDLAKEVGTIDAVAFPCISTGVFAFPGDIASQLALRATNEWLTAHPSLNMRIIFTLFLPADVEHCTHALKVVFPSISAEKPKKILPLIPPRGMQAIREADTIMIPAGAGLSVDAVSKEFGFALDYTSPTVFSTLYPELAKSTNMRCLYDTFGGDFPDENAAWVFRLLHAHTILNWGPTPVYEALHKLVHTVPKDYFVGGYALLQCIKPCVPDAYFPIQPFIDRALPYLDRAAGRFPDNAQFHAELLPRCAKCDGDLFLNARAADWFLETPHAAEARGVRAVCERVRGEREARRAAGAGRDSVAGRRMVQRGEGRVTLVRVNGSARDAAVPEELVEQRIGFGLNMGAVEFSEALEDAGIYRYGV</sequence>
<dbReference type="InterPro" id="IPR043472">
    <property type="entry name" value="Macro_dom-like"/>
</dbReference>
<proteinExistence type="predicted"/>
<dbReference type="SMART" id="SM00506">
    <property type="entry name" value="A1pp"/>
    <property type="match status" value="1"/>
</dbReference>
<dbReference type="GO" id="GO:0005739">
    <property type="term" value="C:mitochondrion"/>
    <property type="evidence" value="ECO:0007669"/>
    <property type="project" value="UniProtKB-SubCell"/>
</dbReference>
<evidence type="ECO:0000256" key="4">
    <source>
        <dbReference type="ARBA" id="ARBA00022801"/>
    </source>
</evidence>
<evidence type="ECO:0000313" key="10">
    <source>
        <dbReference type="Proteomes" id="UP001215280"/>
    </source>
</evidence>
<evidence type="ECO:0000256" key="1">
    <source>
        <dbReference type="ARBA" id="ARBA00001947"/>
    </source>
</evidence>
<dbReference type="AlphaFoldDB" id="A0AAD7JR06"/>